<proteinExistence type="predicted"/>
<name>A0AAT9HUD9_9ACTN</name>
<sequence>MSVAAFGARALGRELARGGLGAPGLGRRVVRSAARAANPAWTQAVSQDALYPAVRGAAPPHLADRALTAYTRRLTRAATGSYAAASVLWSISSLRASPARMFHPTALLAAATGSPPPSADPH</sequence>
<dbReference type="EMBL" id="AP035768">
    <property type="protein sequence ID" value="BFO21232.1"/>
    <property type="molecule type" value="Genomic_DNA"/>
</dbReference>
<dbReference type="AlphaFoldDB" id="A0AAT9HUD9"/>
<gene>
    <name evidence="1" type="ORF">SHKM778_76200</name>
</gene>
<accession>A0AAT9HUD9</accession>
<organism evidence="1">
    <name type="scientific">Streptomyces haneummycinicus</name>
    <dbReference type="NCBI Taxonomy" id="3074435"/>
    <lineage>
        <taxon>Bacteria</taxon>
        <taxon>Bacillati</taxon>
        <taxon>Actinomycetota</taxon>
        <taxon>Actinomycetes</taxon>
        <taxon>Kitasatosporales</taxon>
        <taxon>Streptomycetaceae</taxon>
        <taxon>Streptomyces</taxon>
    </lineage>
</organism>
<evidence type="ECO:0000313" key="1">
    <source>
        <dbReference type="EMBL" id="BFO21232.1"/>
    </source>
</evidence>
<reference evidence="1" key="2">
    <citation type="submission" date="2024-07" db="EMBL/GenBank/DDBJ databases">
        <title>Streptomyces haneummycinica sp. nov., a new antibiotic-producing actinobacterium isolated from marine sediment.</title>
        <authorList>
            <person name="Uemura M."/>
            <person name="Hamada M."/>
            <person name="Hirano S."/>
            <person name="Kobayashi K."/>
            <person name="Ohshiro T."/>
            <person name="Kobayashi T."/>
            <person name="Terahara T."/>
        </authorList>
    </citation>
    <scope>NUCLEOTIDE SEQUENCE</scope>
    <source>
        <strain evidence="1">KM77-8</strain>
    </source>
</reference>
<protein>
    <submittedName>
        <fullName evidence="1">Uncharacterized protein</fullName>
    </submittedName>
</protein>
<reference evidence="1" key="1">
    <citation type="submission" date="2024-06" db="EMBL/GenBank/DDBJ databases">
        <authorList>
            <consortium name="consrtm"/>
            <person name="Uemura M."/>
            <person name="Terahara T."/>
        </authorList>
    </citation>
    <scope>NUCLEOTIDE SEQUENCE</scope>
    <source>
        <strain evidence="1">KM77-8</strain>
    </source>
</reference>